<keyword evidence="4" id="KW-0378">Hydrolase</keyword>
<dbReference type="SUPFAM" id="SSF53474">
    <property type="entry name" value="alpha/beta-Hydrolases"/>
    <property type="match status" value="1"/>
</dbReference>
<accession>A0A2Z7CJC4</accession>
<evidence type="ECO:0000256" key="1">
    <source>
        <dbReference type="ARBA" id="ARBA00009431"/>
    </source>
</evidence>
<name>A0A2Z7CJC4_9LAMI</name>
<keyword evidence="5" id="KW-0325">Glycoprotein</keyword>
<dbReference type="OrthoDB" id="443318at2759"/>
<dbReference type="GO" id="GO:0006508">
    <property type="term" value="P:proteolysis"/>
    <property type="evidence" value="ECO:0007669"/>
    <property type="project" value="UniProtKB-KW"/>
</dbReference>
<dbReference type="InterPro" id="IPR033124">
    <property type="entry name" value="Ser_caboxypep_his_AS"/>
</dbReference>
<keyword evidence="7" id="KW-1185">Reference proteome</keyword>
<dbReference type="GO" id="GO:0004185">
    <property type="term" value="F:serine-type carboxypeptidase activity"/>
    <property type="evidence" value="ECO:0007669"/>
    <property type="project" value="InterPro"/>
</dbReference>
<dbReference type="AlphaFoldDB" id="A0A2Z7CJC4"/>
<protein>
    <submittedName>
        <fullName evidence="6">Serine carboxypeptidase-like</fullName>
    </submittedName>
</protein>
<dbReference type="Proteomes" id="UP000250235">
    <property type="component" value="Unassembled WGS sequence"/>
</dbReference>
<evidence type="ECO:0000313" key="7">
    <source>
        <dbReference type="Proteomes" id="UP000250235"/>
    </source>
</evidence>
<gene>
    <name evidence="6" type="ORF">F511_05253</name>
</gene>
<evidence type="ECO:0000313" key="6">
    <source>
        <dbReference type="EMBL" id="KZV47202.1"/>
    </source>
</evidence>
<dbReference type="InterPro" id="IPR029058">
    <property type="entry name" value="AB_hydrolase_fold"/>
</dbReference>
<organism evidence="6 7">
    <name type="scientific">Dorcoceras hygrometricum</name>
    <dbReference type="NCBI Taxonomy" id="472368"/>
    <lineage>
        <taxon>Eukaryota</taxon>
        <taxon>Viridiplantae</taxon>
        <taxon>Streptophyta</taxon>
        <taxon>Embryophyta</taxon>
        <taxon>Tracheophyta</taxon>
        <taxon>Spermatophyta</taxon>
        <taxon>Magnoliopsida</taxon>
        <taxon>eudicotyledons</taxon>
        <taxon>Gunneridae</taxon>
        <taxon>Pentapetalae</taxon>
        <taxon>asterids</taxon>
        <taxon>lamiids</taxon>
        <taxon>Lamiales</taxon>
        <taxon>Gesneriaceae</taxon>
        <taxon>Didymocarpoideae</taxon>
        <taxon>Trichosporeae</taxon>
        <taxon>Loxocarpinae</taxon>
        <taxon>Dorcoceras</taxon>
    </lineage>
</organism>
<proteinExistence type="inferred from homology"/>
<sequence length="149" mass="16755">MSLTWVIMLAITEYSIPNMQGMLLLDTFIAWKDGNSKWLDAMEWSGQEKYIAASTVPFLVDGEEAGLQKGHGPLTFLRVHNAGHMVPMDHPKHSLEMIKRWMQGGSPLNQAGSFTISDDMPLNRLKPVVKGEPTRLAYAKLGKREESMR</sequence>
<keyword evidence="2 6" id="KW-0121">Carboxypeptidase</keyword>
<evidence type="ECO:0000256" key="2">
    <source>
        <dbReference type="ARBA" id="ARBA00022645"/>
    </source>
</evidence>
<reference evidence="6 7" key="1">
    <citation type="journal article" date="2015" name="Proc. Natl. Acad. Sci. U.S.A.">
        <title>The resurrection genome of Boea hygrometrica: A blueprint for survival of dehydration.</title>
        <authorList>
            <person name="Xiao L."/>
            <person name="Yang G."/>
            <person name="Zhang L."/>
            <person name="Yang X."/>
            <person name="Zhao S."/>
            <person name="Ji Z."/>
            <person name="Zhou Q."/>
            <person name="Hu M."/>
            <person name="Wang Y."/>
            <person name="Chen M."/>
            <person name="Xu Y."/>
            <person name="Jin H."/>
            <person name="Xiao X."/>
            <person name="Hu G."/>
            <person name="Bao F."/>
            <person name="Hu Y."/>
            <person name="Wan P."/>
            <person name="Li L."/>
            <person name="Deng X."/>
            <person name="Kuang T."/>
            <person name="Xiang C."/>
            <person name="Zhu J.K."/>
            <person name="Oliver M.J."/>
            <person name="He Y."/>
        </authorList>
    </citation>
    <scope>NUCLEOTIDE SEQUENCE [LARGE SCALE GENOMIC DNA]</scope>
    <source>
        <strain evidence="7">cv. XS01</strain>
    </source>
</reference>
<evidence type="ECO:0000256" key="5">
    <source>
        <dbReference type="ARBA" id="ARBA00023180"/>
    </source>
</evidence>
<evidence type="ECO:0000256" key="3">
    <source>
        <dbReference type="ARBA" id="ARBA00022670"/>
    </source>
</evidence>
<dbReference type="InterPro" id="IPR001563">
    <property type="entry name" value="Peptidase_S10"/>
</dbReference>
<dbReference type="Pfam" id="PF00450">
    <property type="entry name" value="Peptidase_S10"/>
    <property type="match status" value="1"/>
</dbReference>
<evidence type="ECO:0000256" key="4">
    <source>
        <dbReference type="ARBA" id="ARBA00022801"/>
    </source>
</evidence>
<dbReference type="Gene3D" id="3.40.50.1820">
    <property type="entry name" value="alpha/beta hydrolase"/>
    <property type="match status" value="1"/>
</dbReference>
<dbReference type="EMBL" id="KQ995304">
    <property type="protein sequence ID" value="KZV47202.1"/>
    <property type="molecule type" value="Genomic_DNA"/>
</dbReference>
<dbReference type="PROSITE" id="PS00560">
    <property type="entry name" value="CARBOXYPEPT_SER_HIS"/>
    <property type="match status" value="1"/>
</dbReference>
<comment type="similarity">
    <text evidence="1">Belongs to the peptidase S10 family.</text>
</comment>
<keyword evidence="3" id="KW-0645">Protease</keyword>